<dbReference type="Pfam" id="PF14905">
    <property type="entry name" value="OMP_b-brl_3"/>
    <property type="match status" value="1"/>
</dbReference>
<dbReference type="PANTHER" id="PTHR30069">
    <property type="entry name" value="TONB-DEPENDENT OUTER MEMBRANE RECEPTOR"/>
    <property type="match status" value="1"/>
</dbReference>
<evidence type="ECO:0000259" key="10">
    <source>
        <dbReference type="Pfam" id="PF14905"/>
    </source>
</evidence>
<dbReference type="InterPro" id="IPR039426">
    <property type="entry name" value="TonB-dep_rcpt-like"/>
</dbReference>
<dbReference type="InterPro" id="IPR036942">
    <property type="entry name" value="Beta-barrel_TonB_sf"/>
</dbReference>
<sequence>MAGRITGTVTDGANGKPVSYASVAVLNAAGTPVNGGVCGDDGKFVLPGIPPGTYTIKVSFLGYQDITRPGVVVPADGGAVALGTLPMVASAQKLGEVVVVAQKPLIEEKVDRTVYNAENDQTTRGGDATDVLKRVPLLSVDLDGNVSLRGSSNIRVLINNKPSTIAANSIADALKQIPADQIKSVEVITSPSAKYDAEGSGGIINIVTKQNNLRGGQLGADVSVGTRSANLGLNGSYRTGKMGFSLGGFGRAGYNTPGSFSNDQLITNVDPASALRTQTRTTQAADTRQNQLFGRYTFGWDYDIDKHNSLAASVSYGTRNATNYQDALRTNTTQLATGTASSSERNVKSTDESGTVDASLNYTHTYDVEQRELSVLTLFSRNNRTFNFNNDVYSASDVTRAGISGNDNLSSNQELTAQVDYQTPTAKNQLLELGVKDIKRTVNSDYTYYGQLASSQANNSFNYDQNVAAGYVAYTVGLPKGFTLKPGVRYEYTTITADFGQATAGQGPVDEIPNYGVLVPSVNLSRKLSNGNVLKLAYNRRIQRPSLQFLNPNVQASNPLIQTRGNPVLSPEYTNNYEVGYSTAFKQANLNFTGFMRNTTGDIQSVRTPLGDASFPGAVLVTYQNIGKQDAYGGSVFVSKNSGSKFSINGGIDTYYAVLNNGIADVDRMAKNEGFVASGRLFGSYALTKVWGLQAFAFYRGRQVQLQGFQSGFGIYSLSVKRDFAEKRGSFGIGAENFFTNSINIRNDITSPLLVQNSTNVLHNMSFKVNMSYRIGKLTVDQRPRNRKGVNNDDLKEGGDNGGGLGGGDTGAQGGGGGGGGRQGGGRPAGP</sequence>
<protein>
    <submittedName>
        <fullName evidence="11">TonB-dependent receptor</fullName>
    </submittedName>
</protein>
<keyword evidence="5" id="KW-0732">Signal</keyword>
<dbReference type="RefSeq" id="WP_070740259.1">
    <property type="nucleotide sequence ID" value="NZ_MDZA01000027.1"/>
</dbReference>
<organism evidence="11 12">
    <name type="scientific">Hymenobacter coccineus</name>
    <dbReference type="NCBI Taxonomy" id="1908235"/>
    <lineage>
        <taxon>Bacteria</taxon>
        <taxon>Pseudomonadati</taxon>
        <taxon>Bacteroidota</taxon>
        <taxon>Cytophagia</taxon>
        <taxon>Cytophagales</taxon>
        <taxon>Hymenobacteraceae</taxon>
        <taxon>Hymenobacter</taxon>
    </lineage>
</organism>
<keyword evidence="11" id="KW-0675">Receptor</keyword>
<feature type="region of interest" description="Disordered" evidence="9">
    <location>
        <begin position="780"/>
        <end position="831"/>
    </location>
</feature>
<evidence type="ECO:0000256" key="2">
    <source>
        <dbReference type="ARBA" id="ARBA00022448"/>
    </source>
</evidence>
<evidence type="ECO:0000256" key="5">
    <source>
        <dbReference type="ARBA" id="ARBA00022729"/>
    </source>
</evidence>
<keyword evidence="2 8" id="KW-0813">Transport</keyword>
<feature type="compositionally biased region" description="Gly residues" evidence="9">
    <location>
        <begin position="800"/>
        <end position="831"/>
    </location>
</feature>
<keyword evidence="3 8" id="KW-1134">Transmembrane beta strand</keyword>
<dbReference type="InterPro" id="IPR041700">
    <property type="entry name" value="OMP_b-brl_3"/>
</dbReference>
<dbReference type="Gene3D" id="2.40.170.20">
    <property type="entry name" value="TonB-dependent receptor, beta-barrel domain"/>
    <property type="match status" value="1"/>
</dbReference>
<comment type="similarity">
    <text evidence="8">Belongs to the TonB-dependent receptor family.</text>
</comment>
<proteinExistence type="inferred from homology"/>
<dbReference type="SUPFAM" id="SSF49464">
    <property type="entry name" value="Carboxypeptidase regulatory domain-like"/>
    <property type="match status" value="1"/>
</dbReference>
<keyword evidence="4 8" id="KW-0812">Transmembrane</keyword>
<dbReference type="Proteomes" id="UP000177506">
    <property type="component" value="Unassembled WGS sequence"/>
</dbReference>
<evidence type="ECO:0000256" key="4">
    <source>
        <dbReference type="ARBA" id="ARBA00022692"/>
    </source>
</evidence>
<dbReference type="InterPro" id="IPR008969">
    <property type="entry name" value="CarboxyPept-like_regulatory"/>
</dbReference>
<evidence type="ECO:0000256" key="9">
    <source>
        <dbReference type="SAM" id="MobiDB-lite"/>
    </source>
</evidence>
<dbReference type="GO" id="GO:0015344">
    <property type="term" value="F:siderophore uptake transmembrane transporter activity"/>
    <property type="evidence" value="ECO:0007669"/>
    <property type="project" value="TreeGrafter"/>
</dbReference>
<accession>A0A1G1TLY8</accession>
<keyword evidence="6 8" id="KW-0472">Membrane</keyword>
<keyword evidence="12" id="KW-1185">Reference proteome</keyword>
<comment type="caution">
    <text evidence="11">The sequence shown here is derived from an EMBL/GenBank/DDBJ whole genome shotgun (WGS) entry which is preliminary data.</text>
</comment>
<evidence type="ECO:0000256" key="1">
    <source>
        <dbReference type="ARBA" id="ARBA00004571"/>
    </source>
</evidence>
<feature type="non-terminal residue" evidence="11">
    <location>
        <position position="831"/>
    </location>
</feature>
<feature type="compositionally biased region" description="Basic and acidic residues" evidence="9">
    <location>
        <begin position="780"/>
        <end position="799"/>
    </location>
</feature>
<keyword evidence="7 8" id="KW-0998">Cell outer membrane</keyword>
<dbReference type="PANTHER" id="PTHR30069:SF29">
    <property type="entry name" value="HEMOGLOBIN AND HEMOGLOBIN-HAPTOGLOBIN-BINDING PROTEIN 1-RELATED"/>
    <property type="match status" value="1"/>
</dbReference>
<evidence type="ECO:0000256" key="8">
    <source>
        <dbReference type="PROSITE-ProRule" id="PRU01360"/>
    </source>
</evidence>
<evidence type="ECO:0000256" key="7">
    <source>
        <dbReference type="ARBA" id="ARBA00023237"/>
    </source>
</evidence>
<feature type="domain" description="Outer membrane protein beta-barrel" evidence="10">
    <location>
        <begin position="364"/>
        <end position="773"/>
    </location>
</feature>
<evidence type="ECO:0000313" key="11">
    <source>
        <dbReference type="EMBL" id="OGX91871.1"/>
    </source>
</evidence>
<evidence type="ECO:0000256" key="6">
    <source>
        <dbReference type="ARBA" id="ARBA00023136"/>
    </source>
</evidence>
<gene>
    <name evidence="11" type="ORF">BEN49_18175</name>
</gene>
<dbReference type="Gene3D" id="2.170.130.10">
    <property type="entry name" value="TonB-dependent receptor, plug domain"/>
    <property type="match status" value="1"/>
</dbReference>
<dbReference type="GO" id="GO:0044718">
    <property type="term" value="P:siderophore transmembrane transport"/>
    <property type="evidence" value="ECO:0007669"/>
    <property type="project" value="TreeGrafter"/>
</dbReference>
<dbReference type="AlphaFoldDB" id="A0A1G1TLY8"/>
<dbReference type="GO" id="GO:0009279">
    <property type="term" value="C:cell outer membrane"/>
    <property type="evidence" value="ECO:0007669"/>
    <property type="project" value="UniProtKB-SubCell"/>
</dbReference>
<dbReference type="PROSITE" id="PS52016">
    <property type="entry name" value="TONB_DEPENDENT_REC_3"/>
    <property type="match status" value="1"/>
</dbReference>
<dbReference type="SUPFAM" id="SSF56935">
    <property type="entry name" value="Porins"/>
    <property type="match status" value="1"/>
</dbReference>
<comment type="subcellular location">
    <subcellularLocation>
        <location evidence="1 8">Cell outer membrane</location>
        <topology evidence="1 8">Multi-pass membrane protein</topology>
    </subcellularLocation>
</comment>
<evidence type="ECO:0000313" key="12">
    <source>
        <dbReference type="Proteomes" id="UP000177506"/>
    </source>
</evidence>
<name>A0A1G1TLY8_9BACT</name>
<evidence type="ECO:0000256" key="3">
    <source>
        <dbReference type="ARBA" id="ARBA00022452"/>
    </source>
</evidence>
<dbReference type="EMBL" id="MDZA01000027">
    <property type="protein sequence ID" value="OGX91871.1"/>
    <property type="molecule type" value="Genomic_DNA"/>
</dbReference>
<dbReference type="Pfam" id="PF13620">
    <property type="entry name" value="CarboxypepD_reg"/>
    <property type="match status" value="1"/>
</dbReference>
<dbReference type="Gene3D" id="2.60.40.1120">
    <property type="entry name" value="Carboxypeptidase-like, regulatory domain"/>
    <property type="match status" value="1"/>
</dbReference>
<dbReference type="InterPro" id="IPR037066">
    <property type="entry name" value="Plug_dom_sf"/>
</dbReference>
<reference evidence="11 12" key="1">
    <citation type="submission" date="2016-08" db="EMBL/GenBank/DDBJ databases">
        <title>Hymenobacter coccineus sp. nov., Hymenobacter lapidarius sp. nov. and Hymenobacter glacialis sp. nov., isolated from Antarctic soil.</title>
        <authorList>
            <person name="Sedlacek I."/>
            <person name="Kralova S."/>
            <person name="Kyrova K."/>
            <person name="Maslanova I."/>
            <person name="Stankova E."/>
            <person name="Vrbovska V."/>
            <person name="Nemec M."/>
            <person name="Bartak M."/>
            <person name="Svec P."/>
            <person name="Busse H.-J."/>
            <person name="Pantucek R."/>
        </authorList>
    </citation>
    <scope>NUCLEOTIDE SEQUENCE [LARGE SCALE GENOMIC DNA]</scope>
    <source>
        <strain evidence="11 12">CCM 8649</strain>
    </source>
</reference>